<dbReference type="SMART" id="SM00831">
    <property type="entry name" value="Cation_ATPase_N"/>
    <property type="match status" value="1"/>
</dbReference>
<dbReference type="EMBL" id="FXBM01000003">
    <property type="protein sequence ID" value="SMH48392.1"/>
    <property type="molecule type" value="Genomic_DNA"/>
</dbReference>
<dbReference type="InterPro" id="IPR023298">
    <property type="entry name" value="ATPase_P-typ_TM_dom_sf"/>
</dbReference>
<feature type="transmembrane region" description="Helical" evidence="12">
    <location>
        <begin position="797"/>
        <end position="814"/>
    </location>
</feature>
<evidence type="ECO:0000256" key="7">
    <source>
        <dbReference type="ARBA" id="ARBA00022842"/>
    </source>
</evidence>
<evidence type="ECO:0000256" key="8">
    <source>
        <dbReference type="ARBA" id="ARBA00022967"/>
    </source>
</evidence>
<dbReference type="SFLD" id="SFLDG00002">
    <property type="entry name" value="C1.7:_P-type_atpase_like"/>
    <property type="match status" value="1"/>
</dbReference>
<dbReference type="AlphaFoldDB" id="A0A1X7PCF8"/>
<comment type="similarity">
    <text evidence="2">Belongs to the cation transport ATPase (P-type) (TC 3.A.3) family. Type IIA subfamily.</text>
</comment>
<keyword evidence="3" id="KW-0597">Phosphoprotein</keyword>
<dbReference type="InterPro" id="IPR059000">
    <property type="entry name" value="ATPase_P-type_domA"/>
</dbReference>
<name>A0A1X7PCF8_9MICO</name>
<keyword evidence="8" id="KW-1278">Translocase</keyword>
<keyword evidence="9 12" id="KW-1133">Transmembrane helix</keyword>
<dbReference type="SUPFAM" id="SSF81660">
    <property type="entry name" value="Metal cation-transporting ATPase, ATP-binding domain N"/>
    <property type="match status" value="1"/>
</dbReference>
<dbReference type="GO" id="GO:0005524">
    <property type="term" value="F:ATP binding"/>
    <property type="evidence" value="ECO:0007669"/>
    <property type="project" value="UniProtKB-KW"/>
</dbReference>
<dbReference type="Gene3D" id="2.70.150.10">
    <property type="entry name" value="Calcium-transporting ATPase, cytoplasmic transduction domain A"/>
    <property type="match status" value="1"/>
</dbReference>
<dbReference type="Gene3D" id="3.40.1110.10">
    <property type="entry name" value="Calcium-transporting ATPase, cytoplasmic domain N"/>
    <property type="match status" value="1"/>
</dbReference>
<sequence>MAAAPLEAPAPSSAAHSRAADEVLAALDADENGLSTAEATRRLTAHGPNALPPERTPNPVLTFLRQFHDVLIYVLLASAIVTFVVGDWIDAVVILAVTVINAIVGVVQAGRTQRALDGIRAMLSLSAKAKREGAWVNIDAAELVTGDVVRVEPGDKVPADARLLGASTLRLDESALTGESLPTEKGTAPVPAASGLGDRSDMVFSGTHVTAGDGTAVVTATGLDTEIGRIHALVTGTTSTATPLTRQLDAFSKRISLLIVAVAGVMLLVGRLLHDRDLAELVPATIGFAVAAIPEGLPALITITLALGVRQMASHHAIVRKLTAVETLGSVTTICTDKTGTLTRNEMTVRTVVTGVDRYDVAGTGYAPEGAITPDRADHRDLDALIEAFALCNDAHLVEADGGWQVVGDPTEGALRTLARKGGFDDDGFERLAVVPFAAEAKYMATRTREAGGATRILLKGAPGAVLERCSHELQADGSTAPLDRARWALIVDELGAQGLRVLAAARSHATAEATALSESEFASDLVFLGVAGILDPPRPEAVAAIRAMHSAGIRVTMITGDHAGTALAIAREMRIAHADSAVLTGDDVEAMTDEQLATSAPTVDVYARTSPEHKLRIVAALQSRGEVVAMTGDGVNDAPALRRADIGVAMGIKGTETTKEAADIVLADDDFATIGHAVKEGRRIRDNLQKSILFLLPTTSAQALVLLLAVLIGFTLPLQATQILWVNLITAITLSLALATEPAEPGIMQRPPTRPGRGILDRSYIGRIVWVTALITAATIGVFFFETGSGATSAQAQTTAVTMLTLGQLAFLFSCRFLRASSLRLAVLRGNRAIWISSATLLLLQLVFVYAPFMHPWFHSAPLGVREWAYTAGIAAAILLLAEAGKAIERRLASRSVAHAG</sequence>
<evidence type="ECO:0000256" key="10">
    <source>
        <dbReference type="ARBA" id="ARBA00023136"/>
    </source>
</evidence>
<dbReference type="InterPro" id="IPR001757">
    <property type="entry name" value="P_typ_ATPase"/>
</dbReference>
<keyword evidence="10 12" id="KW-0472">Membrane</keyword>
<evidence type="ECO:0000256" key="9">
    <source>
        <dbReference type="ARBA" id="ARBA00022989"/>
    </source>
</evidence>
<evidence type="ECO:0000256" key="6">
    <source>
        <dbReference type="ARBA" id="ARBA00022840"/>
    </source>
</evidence>
<dbReference type="Pfam" id="PF00690">
    <property type="entry name" value="Cation_ATPase_N"/>
    <property type="match status" value="1"/>
</dbReference>
<dbReference type="SUPFAM" id="SSF56784">
    <property type="entry name" value="HAD-like"/>
    <property type="match status" value="1"/>
</dbReference>
<keyword evidence="6" id="KW-0067">ATP-binding</keyword>
<dbReference type="InterPro" id="IPR023214">
    <property type="entry name" value="HAD_sf"/>
</dbReference>
<comment type="catalytic activity">
    <reaction evidence="11">
        <text>ATP + H2O = ADP + phosphate + H(+)</text>
        <dbReference type="Rhea" id="RHEA:13065"/>
        <dbReference type="ChEBI" id="CHEBI:15377"/>
        <dbReference type="ChEBI" id="CHEBI:15378"/>
        <dbReference type="ChEBI" id="CHEBI:30616"/>
        <dbReference type="ChEBI" id="CHEBI:43474"/>
        <dbReference type="ChEBI" id="CHEBI:456216"/>
    </reaction>
</comment>
<dbReference type="SUPFAM" id="SSF81653">
    <property type="entry name" value="Calcium ATPase, transduction domain A"/>
    <property type="match status" value="1"/>
</dbReference>
<dbReference type="SFLD" id="SFLDF00027">
    <property type="entry name" value="p-type_atpase"/>
    <property type="match status" value="1"/>
</dbReference>
<evidence type="ECO:0000256" key="11">
    <source>
        <dbReference type="ARBA" id="ARBA00049360"/>
    </source>
</evidence>
<organism evidence="14 15">
    <name type="scientific">Rathayibacter oskolensis</name>
    <dbReference type="NCBI Taxonomy" id="1891671"/>
    <lineage>
        <taxon>Bacteria</taxon>
        <taxon>Bacillati</taxon>
        <taxon>Actinomycetota</taxon>
        <taxon>Actinomycetes</taxon>
        <taxon>Micrococcales</taxon>
        <taxon>Microbacteriaceae</taxon>
        <taxon>Rathayibacter</taxon>
    </lineage>
</organism>
<dbReference type="PROSITE" id="PS00154">
    <property type="entry name" value="ATPASE_E1_E2"/>
    <property type="match status" value="1"/>
</dbReference>
<evidence type="ECO:0000256" key="5">
    <source>
        <dbReference type="ARBA" id="ARBA00022741"/>
    </source>
</evidence>
<dbReference type="FunFam" id="3.40.50.1000:FF:000028">
    <property type="entry name" value="Calcium-transporting P-type ATPase, putative"/>
    <property type="match status" value="1"/>
</dbReference>
<dbReference type="InterPro" id="IPR023299">
    <property type="entry name" value="ATPase_P-typ_cyto_dom_N"/>
</dbReference>
<dbReference type="FunFam" id="2.70.150.10:FF:000160">
    <property type="entry name" value="Sarcoplasmic/endoplasmic reticulum calcium ATPase 1"/>
    <property type="match status" value="1"/>
</dbReference>
<dbReference type="InterPro" id="IPR004014">
    <property type="entry name" value="ATPase_P-typ_cation-transptr_N"/>
</dbReference>
<dbReference type="Proteomes" id="UP000193711">
    <property type="component" value="Unassembled WGS sequence"/>
</dbReference>
<evidence type="ECO:0000256" key="3">
    <source>
        <dbReference type="ARBA" id="ARBA00022553"/>
    </source>
</evidence>
<evidence type="ECO:0000313" key="14">
    <source>
        <dbReference type="EMBL" id="SMH48392.1"/>
    </source>
</evidence>
<evidence type="ECO:0000313" key="15">
    <source>
        <dbReference type="Proteomes" id="UP000193711"/>
    </source>
</evidence>
<dbReference type="PANTHER" id="PTHR42861">
    <property type="entry name" value="CALCIUM-TRANSPORTING ATPASE"/>
    <property type="match status" value="1"/>
</dbReference>
<gene>
    <name evidence="14" type="ORF">SAMN06295885_3048</name>
</gene>
<dbReference type="GO" id="GO:0016887">
    <property type="term" value="F:ATP hydrolysis activity"/>
    <property type="evidence" value="ECO:0007669"/>
    <property type="project" value="InterPro"/>
</dbReference>
<dbReference type="Gene3D" id="3.40.50.1000">
    <property type="entry name" value="HAD superfamily/HAD-like"/>
    <property type="match status" value="1"/>
</dbReference>
<evidence type="ECO:0000259" key="13">
    <source>
        <dbReference type="SMART" id="SM00831"/>
    </source>
</evidence>
<accession>A0A1X7PCF8</accession>
<feature type="transmembrane region" description="Helical" evidence="12">
    <location>
        <begin position="869"/>
        <end position="886"/>
    </location>
</feature>
<feature type="transmembrane region" description="Helical" evidence="12">
    <location>
        <begin position="723"/>
        <end position="744"/>
    </location>
</feature>
<feature type="transmembrane region" description="Helical" evidence="12">
    <location>
        <begin position="834"/>
        <end position="854"/>
    </location>
</feature>
<dbReference type="Pfam" id="PF08282">
    <property type="entry name" value="Hydrolase_3"/>
    <property type="match status" value="1"/>
</dbReference>
<feature type="transmembrane region" description="Helical" evidence="12">
    <location>
        <begin position="255"/>
        <end position="274"/>
    </location>
</feature>
<feature type="domain" description="Cation-transporting P-type ATPase N-terminal" evidence="13">
    <location>
        <begin position="14"/>
        <end position="87"/>
    </location>
</feature>
<dbReference type="PRINTS" id="PR00120">
    <property type="entry name" value="HATPASE"/>
</dbReference>
<keyword evidence="15" id="KW-1185">Reference proteome</keyword>
<dbReference type="InterPro" id="IPR006068">
    <property type="entry name" value="ATPase_P-typ_cation-transptr_C"/>
</dbReference>
<dbReference type="RefSeq" id="WP_085477845.1">
    <property type="nucleotide sequence ID" value="NZ_FXBM01000003.1"/>
</dbReference>
<dbReference type="SFLD" id="SFLDS00003">
    <property type="entry name" value="Haloacid_Dehalogenase"/>
    <property type="match status" value="1"/>
</dbReference>
<dbReference type="OrthoDB" id="9814270at2"/>
<dbReference type="GO" id="GO:0005886">
    <property type="term" value="C:plasma membrane"/>
    <property type="evidence" value="ECO:0007669"/>
    <property type="project" value="UniProtKB-SubCell"/>
</dbReference>
<feature type="transmembrane region" description="Helical" evidence="12">
    <location>
        <begin position="70"/>
        <end position="86"/>
    </location>
</feature>
<evidence type="ECO:0000256" key="2">
    <source>
        <dbReference type="ARBA" id="ARBA00005675"/>
    </source>
</evidence>
<feature type="transmembrane region" description="Helical" evidence="12">
    <location>
        <begin position="92"/>
        <end position="110"/>
    </location>
</feature>
<feature type="transmembrane region" description="Helical" evidence="12">
    <location>
        <begin position="286"/>
        <end position="309"/>
    </location>
</feature>
<dbReference type="InterPro" id="IPR018303">
    <property type="entry name" value="ATPase_P-typ_P_site"/>
</dbReference>
<comment type="subcellular location">
    <subcellularLocation>
        <location evidence="1">Cell membrane</location>
        <topology evidence="1">Multi-pass membrane protein</topology>
    </subcellularLocation>
</comment>
<dbReference type="PRINTS" id="PR00119">
    <property type="entry name" value="CATATPASE"/>
</dbReference>
<dbReference type="STRING" id="1891671.SAMN06295885_3048"/>
<keyword evidence="4 12" id="KW-0812">Transmembrane</keyword>
<feature type="transmembrane region" description="Helical" evidence="12">
    <location>
        <begin position="693"/>
        <end position="717"/>
    </location>
</feature>
<protein>
    <submittedName>
        <fullName evidence="14">Plasma-membrane calcium-translocating P-type ATPase</fullName>
    </submittedName>
</protein>
<keyword evidence="5" id="KW-0547">Nucleotide-binding</keyword>
<dbReference type="Pfam" id="PF13246">
    <property type="entry name" value="Cation_ATPase"/>
    <property type="match status" value="1"/>
</dbReference>
<feature type="transmembrane region" description="Helical" evidence="12">
    <location>
        <begin position="765"/>
        <end position="785"/>
    </location>
</feature>
<dbReference type="InterPro" id="IPR036412">
    <property type="entry name" value="HAD-like_sf"/>
</dbReference>
<evidence type="ECO:0000256" key="1">
    <source>
        <dbReference type="ARBA" id="ARBA00004651"/>
    </source>
</evidence>
<dbReference type="Pfam" id="PF00689">
    <property type="entry name" value="Cation_ATPase_C"/>
    <property type="match status" value="1"/>
</dbReference>
<evidence type="ECO:0000256" key="12">
    <source>
        <dbReference type="SAM" id="Phobius"/>
    </source>
</evidence>
<keyword evidence="7" id="KW-0460">Magnesium</keyword>
<dbReference type="InterPro" id="IPR008250">
    <property type="entry name" value="ATPase_P-typ_transduc_dom_A_sf"/>
</dbReference>
<dbReference type="InterPro" id="IPR044492">
    <property type="entry name" value="P_typ_ATPase_HD_dom"/>
</dbReference>
<proteinExistence type="inferred from homology"/>
<dbReference type="SUPFAM" id="SSF81665">
    <property type="entry name" value="Calcium ATPase, transmembrane domain M"/>
    <property type="match status" value="1"/>
</dbReference>
<dbReference type="Gene3D" id="1.20.1110.10">
    <property type="entry name" value="Calcium-transporting ATPase, transmembrane domain"/>
    <property type="match status" value="1"/>
</dbReference>
<reference evidence="15" key="1">
    <citation type="submission" date="2017-04" db="EMBL/GenBank/DDBJ databases">
        <authorList>
            <person name="Varghese N."/>
            <person name="Submissions S."/>
        </authorList>
    </citation>
    <scope>NUCLEOTIDE SEQUENCE [LARGE SCALE GENOMIC DNA]</scope>
    <source>
        <strain evidence="15">VKM Ac-2121</strain>
    </source>
</reference>
<dbReference type="NCBIfam" id="TIGR01494">
    <property type="entry name" value="ATPase_P-type"/>
    <property type="match status" value="2"/>
</dbReference>
<dbReference type="Pfam" id="PF00122">
    <property type="entry name" value="E1-E2_ATPase"/>
    <property type="match status" value="1"/>
</dbReference>
<evidence type="ECO:0000256" key="4">
    <source>
        <dbReference type="ARBA" id="ARBA00022692"/>
    </source>
</evidence>